<dbReference type="PANTHER" id="PTHR43133">
    <property type="entry name" value="RNA POLYMERASE ECF-TYPE SIGMA FACTO"/>
    <property type="match status" value="1"/>
</dbReference>
<evidence type="ECO:0000259" key="7">
    <source>
        <dbReference type="Pfam" id="PF08281"/>
    </source>
</evidence>
<dbReference type="Proteomes" id="UP000450917">
    <property type="component" value="Unassembled WGS sequence"/>
</dbReference>
<evidence type="ECO:0000256" key="2">
    <source>
        <dbReference type="ARBA" id="ARBA00023015"/>
    </source>
</evidence>
<feature type="domain" description="RNA polymerase sigma-70 region 2" evidence="6">
    <location>
        <begin position="9"/>
        <end position="74"/>
    </location>
</feature>
<dbReference type="SUPFAM" id="SSF88659">
    <property type="entry name" value="Sigma3 and sigma4 domains of RNA polymerase sigma factors"/>
    <property type="match status" value="1"/>
</dbReference>
<name>A0A7X3CU08_9BACL</name>
<comment type="caution">
    <text evidence="8">The sequence shown here is derived from an EMBL/GenBank/DDBJ whole genome shotgun (WGS) entry which is preliminary data.</text>
</comment>
<dbReference type="NCBIfam" id="TIGR02950">
    <property type="entry name" value="SigM_subfam"/>
    <property type="match status" value="1"/>
</dbReference>
<dbReference type="Gene3D" id="1.10.10.10">
    <property type="entry name" value="Winged helix-like DNA-binding domain superfamily/Winged helix DNA-binding domain"/>
    <property type="match status" value="1"/>
</dbReference>
<reference evidence="8 9" key="1">
    <citation type="submission" date="2019-11" db="EMBL/GenBank/DDBJ databases">
        <title>Draft genome sequences of five Paenibacillus species of dairy origin.</title>
        <authorList>
            <person name="Olajide A.M."/>
            <person name="Chen S."/>
            <person name="Lapointe G."/>
        </authorList>
    </citation>
    <scope>NUCLEOTIDE SEQUENCE [LARGE SCALE GENOMIC DNA]</scope>
    <source>
        <strain evidence="8 9">2CS3</strain>
    </source>
</reference>
<keyword evidence="5" id="KW-0804">Transcription</keyword>
<evidence type="ECO:0000256" key="4">
    <source>
        <dbReference type="ARBA" id="ARBA00023125"/>
    </source>
</evidence>
<keyword evidence="9" id="KW-1185">Reference proteome</keyword>
<sequence length="167" mass="20493">MNRDSLDTMYQKYVNDVYRYLFSLCREHHTAQDLVQETFYRAYLYLENCKDDRVKPWLFRVAYNAFIDVKRKEKHSFAQDIRYFQQMPDRETPEEQMLQRERRQEMEQWILDLPEKQQQAILLVDFNGLSYQEASDIMGIGLPHLKILLFRARQKLRRQNERMDANE</sequence>
<dbReference type="InterPro" id="IPR039425">
    <property type="entry name" value="RNA_pol_sigma-70-like"/>
</dbReference>
<keyword evidence="2" id="KW-0805">Transcription regulation</keyword>
<dbReference type="NCBIfam" id="TIGR02937">
    <property type="entry name" value="sigma70-ECF"/>
    <property type="match status" value="1"/>
</dbReference>
<evidence type="ECO:0000256" key="5">
    <source>
        <dbReference type="ARBA" id="ARBA00023163"/>
    </source>
</evidence>
<dbReference type="GO" id="GO:0016987">
    <property type="term" value="F:sigma factor activity"/>
    <property type="evidence" value="ECO:0007669"/>
    <property type="project" value="UniProtKB-KW"/>
</dbReference>
<dbReference type="InterPro" id="IPR014296">
    <property type="entry name" value="RNA_pol_sigma-M_bacilli"/>
</dbReference>
<dbReference type="RefSeq" id="WP_054799836.1">
    <property type="nucleotide sequence ID" value="NZ_JARTHJ010000166.1"/>
</dbReference>
<keyword evidence="3" id="KW-0731">Sigma factor</keyword>
<comment type="similarity">
    <text evidence="1">Belongs to the sigma-70 factor family. ECF subfamily.</text>
</comment>
<dbReference type="InterPro" id="IPR013325">
    <property type="entry name" value="RNA_pol_sigma_r2"/>
</dbReference>
<dbReference type="InterPro" id="IPR036388">
    <property type="entry name" value="WH-like_DNA-bd_sf"/>
</dbReference>
<keyword evidence="4" id="KW-0238">DNA-binding</keyword>
<dbReference type="CDD" id="cd06171">
    <property type="entry name" value="Sigma70_r4"/>
    <property type="match status" value="1"/>
</dbReference>
<organism evidence="8 9">
    <name type="scientific">Paenibacillus validus</name>
    <dbReference type="NCBI Taxonomy" id="44253"/>
    <lineage>
        <taxon>Bacteria</taxon>
        <taxon>Bacillati</taxon>
        <taxon>Bacillota</taxon>
        <taxon>Bacilli</taxon>
        <taxon>Bacillales</taxon>
        <taxon>Paenibacillaceae</taxon>
        <taxon>Paenibacillus</taxon>
    </lineage>
</organism>
<evidence type="ECO:0000259" key="6">
    <source>
        <dbReference type="Pfam" id="PF04542"/>
    </source>
</evidence>
<protein>
    <submittedName>
        <fullName evidence="8">Sigma-70 family RNA polymerase sigma factor</fullName>
    </submittedName>
</protein>
<dbReference type="Pfam" id="PF08281">
    <property type="entry name" value="Sigma70_r4_2"/>
    <property type="match status" value="1"/>
</dbReference>
<proteinExistence type="inferred from homology"/>
<dbReference type="GO" id="GO:0003677">
    <property type="term" value="F:DNA binding"/>
    <property type="evidence" value="ECO:0007669"/>
    <property type="project" value="UniProtKB-KW"/>
</dbReference>
<evidence type="ECO:0000256" key="3">
    <source>
        <dbReference type="ARBA" id="ARBA00023082"/>
    </source>
</evidence>
<dbReference type="Pfam" id="PF04542">
    <property type="entry name" value="Sigma70_r2"/>
    <property type="match status" value="1"/>
</dbReference>
<dbReference type="InterPro" id="IPR013324">
    <property type="entry name" value="RNA_pol_sigma_r3/r4-like"/>
</dbReference>
<feature type="domain" description="RNA polymerase sigma factor 70 region 4 type 2" evidence="7">
    <location>
        <begin position="105"/>
        <end position="156"/>
    </location>
</feature>
<evidence type="ECO:0000256" key="1">
    <source>
        <dbReference type="ARBA" id="ARBA00010641"/>
    </source>
</evidence>
<dbReference type="EMBL" id="WNZX01000020">
    <property type="protein sequence ID" value="MUG72997.1"/>
    <property type="molecule type" value="Genomic_DNA"/>
</dbReference>
<dbReference type="Gene3D" id="1.10.1740.10">
    <property type="match status" value="1"/>
</dbReference>
<accession>A0A7X3CU08</accession>
<dbReference type="SUPFAM" id="SSF88946">
    <property type="entry name" value="Sigma2 domain of RNA polymerase sigma factors"/>
    <property type="match status" value="1"/>
</dbReference>
<dbReference type="PANTHER" id="PTHR43133:SF52">
    <property type="entry name" value="ECF RNA POLYMERASE SIGMA FACTOR SIGL"/>
    <property type="match status" value="1"/>
</dbReference>
<dbReference type="InterPro" id="IPR014284">
    <property type="entry name" value="RNA_pol_sigma-70_dom"/>
</dbReference>
<gene>
    <name evidence="8" type="ORF">GNP93_20360</name>
</gene>
<evidence type="ECO:0000313" key="9">
    <source>
        <dbReference type="Proteomes" id="UP000450917"/>
    </source>
</evidence>
<dbReference type="InterPro" id="IPR007627">
    <property type="entry name" value="RNA_pol_sigma70_r2"/>
</dbReference>
<dbReference type="InterPro" id="IPR013249">
    <property type="entry name" value="RNA_pol_sigma70_r4_t2"/>
</dbReference>
<dbReference type="GO" id="GO:0006352">
    <property type="term" value="P:DNA-templated transcription initiation"/>
    <property type="evidence" value="ECO:0007669"/>
    <property type="project" value="InterPro"/>
</dbReference>
<evidence type="ECO:0000313" key="8">
    <source>
        <dbReference type="EMBL" id="MUG72997.1"/>
    </source>
</evidence>
<dbReference type="AlphaFoldDB" id="A0A7X3CU08"/>